<dbReference type="PROSITE" id="PS50932">
    <property type="entry name" value="HTH_LACI_2"/>
    <property type="match status" value="1"/>
</dbReference>
<dbReference type="PROSITE" id="PS00356">
    <property type="entry name" value="HTH_LACI_1"/>
    <property type="match status" value="1"/>
</dbReference>
<dbReference type="Pfam" id="PF13377">
    <property type="entry name" value="Peripla_BP_3"/>
    <property type="match status" value="1"/>
</dbReference>
<dbReference type="CDD" id="cd06294">
    <property type="entry name" value="PBP1_MalR-like"/>
    <property type="match status" value="1"/>
</dbReference>
<dbReference type="AlphaFoldDB" id="A0A151B716"/>
<reference evidence="6 7" key="1">
    <citation type="submission" date="2016-02" db="EMBL/GenBank/DDBJ databases">
        <title>Genome sequence of Clostridium tepidiprofundi DSM 19306.</title>
        <authorList>
            <person name="Poehlein A."/>
            <person name="Daniel R."/>
        </authorList>
    </citation>
    <scope>NUCLEOTIDE SEQUENCE [LARGE SCALE GENOMIC DNA]</scope>
    <source>
        <strain evidence="6 7">DSM 19306</strain>
    </source>
</reference>
<keyword evidence="1" id="KW-0805">Transcription regulation</keyword>
<dbReference type="PRINTS" id="PR00036">
    <property type="entry name" value="HTHLACI"/>
</dbReference>
<proteinExistence type="predicted"/>
<dbReference type="Proteomes" id="UP000075531">
    <property type="component" value="Unassembled WGS sequence"/>
</dbReference>
<feature type="domain" description="HTH lacI-type" evidence="4">
    <location>
        <begin position="2"/>
        <end position="56"/>
    </location>
</feature>
<dbReference type="SUPFAM" id="SSF53822">
    <property type="entry name" value="Periplasmic binding protein-like I"/>
    <property type="match status" value="1"/>
</dbReference>
<dbReference type="InterPro" id="IPR010982">
    <property type="entry name" value="Lambda_DNA-bd_dom_sf"/>
</dbReference>
<keyword evidence="7" id="KW-1185">Reference proteome</keyword>
<dbReference type="Gene3D" id="3.40.50.2300">
    <property type="match status" value="2"/>
</dbReference>
<name>A0A151B716_9CLOT</name>
<dbReference type="GO" id="GO:0003700">
    <property type="term" value="F:DNA-binding transcription factor activity"/>
    <property type="evidence" value="ECO:0007669"/>
    <property type="project" value="TreeGrafter"/>
</dbReference>
<dbReference type="SMART" id="SM00354">
    <property type="entry name" value="HTH_LACI"/>
    <property type="match status" value="1"/>
</dbReference>
<dbReference type="SUPFAM" id="SSF47413">
    <property type="entry name" value="lambda repressor-like DNA-binding domains"/>
    <property type="match status" value="1"/>
</dbReference>
<dbReference type="PANTHER" id="PTHR30146:SF109">
    <property type="entry name" value="HTH-TYPE TRANSCRIPTIONAL REGULATOR GALS"/>
    <property type="match status" value="1"/>
</dbReference>
<evidence type="ECO:0000259" key="4">
    <source>
        <dbReference type="PROSITE" id="PS50932"/>
    </source>
</evidence>
<comment type="caution">
    <text evidence="6">The sequence shown here is derived from an EMBL/GenBank/DDBJ whole genome shotgun (WGS) entry which is preliminary data.</text>
</comment>
<sequence>MVTIKEIAKKAGVSPSTVSRVISNDSRISDETKKRVRKIMNDMDYHPNVMARSLVSKYTNTIGIIMPYSTEKAFTNPFFPEVLRGISKAAHDYGYFILLSAGSTEEEQIASLNALVRGSRVDGVIIMYSKPDDPILLELKKLNKPFSMIGRPVDSDNINYVDNDNVEAAYTAVKYLINRGHKRIGLIKGALHLTVSADRYEGYKKAFNEYGLSIDERIVISNVFEQEGGYKSMKKILEAPEVPTAVLVTDDLMAFGAMKAIREYGYKIPDDISVVSFNNVPLAEFAMPPLTSVDINSYDLGFSAAEILLKYIKGERKIGKKIIKTNIIFRKSVRDRNIIETL</sequence>
<dbReference type="InterPro" id="IPR046335">
    <property type="entry name" value="LacI/GalR-like_sensor"/>
</dbReference>
<organism evidence="6 7">
    <name type="scientific">Clostridium tepidiprofundi DSM 19306</name>
    <dbReference type="NCBI Taxonomy" id="1121338"/>
    <lineage>
        <taxon>Bacteria</taxon>
        <taxon>Bacillati</taxon>
        <taxon>Bacillota</taxon>
        <taxon>Clostridia</taxon>
        <taxon>Eubacteriales</taxon>
        <taxon>Clostridiaceae</taxon>
        <taxon>Clostridium</taxon>
    </lineage>
</organism>
<protein>
    <submittedName>
        <fullName evidence="6">HTH-type transcriptional regulator MalR</fullName>
    </submittedName>
</protein>
<dbReference type="PROSITE" id="PS50943">
    <property type="entry name" value="HTH_CROC1"/>
    <property type="match status" value="1"/>
</dbReference>
<evidence type="ECO:0000313" key="6">
    <source>
        <dbReference type="EMBL" id="KYH35731.1"/>
    </source>
</evidence>
<evidence type="ECO:0000259" key="5">
    <source>
        <dbReference type="PROSITE" id="PS50943"/>
    </source>
</evidence>
<dbReference type="Pfam" id="PF00356">
    <property type="entry name" value="LacI"/>
    <property type="match status" value="1"/>
</dbReference>
<dbReference type="InterPro" id="IPR028082">
    <property type="entry name" value="Peripla_BP_I"/>
</dbReference>
<dbReference type="PANTHER" id="PTHR30146">
    <property type="entry name" value="LACI-RELATED TRANSCRIPTIONAL REPRESSOR"/>
    <property type="match status" value="1"/>
</dbReference>
<keyword evidence="2" id="KW-0238">DNA-binding</keyword>
<dbReference type="GO" id="GO:0000976">
    <property type="term" value="F:transcription cis-regulatory region binding"/>
    <property type="evidence" value="ECO:0007669"/>
    <property type="project" value="TreeGrafter"/>
</dbReference>
<evidence type="ECO:0000256" key="1">
    <source>
        <dbReference type="ARBA" id="ARBA00023015"/>
    </source>
</evidence>
<dbReference type="PATRIC" id="fig|1121338.3.peg.126"/>
<feature type="domain" description="HTH cro/C1-type" evidence="5">
    <location>
        <begin position="3"/>
        <end position="46"/>
    </location>
</feature>
<gene>
    <name evidence="6" type="primary">malR</name>
    <name evidence="6" type="ORF">CLTEP_01240</name>
</gene>
<dbReference type="InterPro" id="IPR000843">
    <property type="entry name" value="HTH_LacI"/>
</dbReference>
<dbReference type="RefSeq" id="WP_066820984.1">
    <property type="nucleotide sequence ID" value="NZ_LTBA01000001.1"/>
</dbReference>
<dbReference type="OrthoDB" id="9788209at2"/>
<dbReference type="CDD" id="cd01392">
    <property type="entry name" value="HTH_LacI"/>
    <property type="match status" value="1"/>
</dbReference>
<evidence type="ECO:0000256" key="3">
    <source>
        <dbReference type="ARBA" id="ARBA00023163"/>
    </source>
</evidence>
<accession>A0A151B716</accession>
<dbReference type="STRING" id="1121338.CLTEP_01240"/>
<keyword evidence="3" id="KW-0804">Transcription</keyword>
<evidence type="ECO:0000256" key="2">
    <source>
        <dbReference type="ARBA" id="ARBA00023125"/>
    </source>
</evidence>
<dbReference type="InterPro" id="IPR001387">
    <property type="entry name" value="Cro/C1-type_HTH"/>
</dbReference>
<evidence type="ECO:0000313" key="7">
    <source>
        <dbReference type="Proteomes" id="UP000075531"/>
    </source>
</evidence>
<dbReference type="EMBL" id="LTBA01000001">
    <property type="protein sequence ID" value="KYH35731.1"/>
    <property type="molecule type" value="Genomic_DNA"/>
</dbReference>
<dbReference type="Gene3D" id="1.10.260.40">
    <property type="entry name" value="lambda repressor-like DNA-binding domains"/>
    <property type="match status" value="1"/>
</dbReference>